<feature type="transmembrane region" description="Helical" evidence="1">
    <location>
        <begin position="73"/>
        <end position="96"/>
    </location>
</feature>
<organism evidence="3 4">
    <name type="scientific">Ginsengibacter hankyongi</name>
    <dbReference type="NCBI Taxonomy" id="2607284"/>
    <lineage>
        <taxon>Bacteria</taxon>
        <taxon>Pseudomonadati</taxon>
        <taxon>Bacteroidota</taxon>
        <taxon>Chitinophagia</taxon>
        <taxon>Chitinophagales</taxon>
        <taxon>Chitinophagaceae</taxon>
        <taxon>Ginsengibacter</taxon>
    </lineage>
</organism>
<dbReference type="PANTHER" id="PTHR34220">
    <property type="entry name" value="SENSOR HISTIDINE KINASE YPDA"/>
    <property type="match status" value="1"/>
</dbReference>
<evidence type="ECO:0000259" key="2">
    <source>
        <dbReference type="Pfam" id="PF06580"/>
    </source>
</evidence>
<evidence type="ECO:0000313" key="4">
    <source>
        <dbReference type="Proteomes" id="UP000326903"/>
    </source>
</evidence>
<dbReference type="GO" id="GO:0016020">
    <property type="term" value="C:membrane"/>
    <property type="evidence" value="ECO:0007669"/>
    <property type="project" value="InterPro"/>
</dbReference>
<sequence length="393" mass="46111">MEYDNDRPVKPVYKTEIFYWILIFLFYPLINFFTFFYRDIIFLLIVLLISLFTFPFYLVYAKAVIPWIVSKKGLVWLSVAAFGFYFIILAFLWFIYSFVHLDENPLKLLQSFQAYFNFSSATVVRESLWIFVNLTFATSIAYLKKHFDEDNLIAALQKDNANFKLKYLRSQLNPHFLFNTLNSIYSLSLQKSDKAPEVVVKLSDLMRYMIYDCDEEKIPLDKEIEFIGNYIEIEKIRYNPDVRFTVEGEIEGIMIEPFLFISFIENGFKHAFNNSYNDAFIYVTIKAGPGQIVLNVINNTNIDLETQSKKIFGTGIRKSKSLLELVYPDSYALDIIQTDKEEQRKSDLRITNAKKRLEVLYPDSHTLDVILSKNAYTVSLIIKLDPLDKMHHS</sequence>
<keyword evidence="1" id="KW-1133">Transmembrane helix</keyword>
<feature type="domain" description="Signal transduction histidine kinase internal region" evidence="2">
    <location>
        <begin position="164"/>
        <end position="239"/>
    </location>
</feature>
<dbReference type="GO" id="GO:0000155">
    <property type="term" value="F:phosphorelay sensor kinase activity"/>
    <property type="evidence" value="ECO:0007669"/>
    <property type="project" value="InterPro"/>
</dbReference>
<keyword evidence="1" id="KW-0812">Transmembrane</keyword>
<dbReference type="RefSeq" id="WP_150416273.1">
    <property type="nucleotide sequence ID" value="NZ_VYQF01000007.1"/>
</dbReference>
<evidence type="ECO:0000313" key="3">
    <source>
        <dbReference type="EMBL" id="KAA9036531.1"/>
    </source>
</evidence>
<comment type="caution">
    <text evidence="3">The sequence shown here is derived from an EMBL/GenBank/DDBJ whole genome shotgun (WGS) entry which is preliminary data.</text>
</comment>
<dbReference type="InterPro" id="IPR010559">
    <property type="entry name" value="Sig_transdc_His_kin_internal"/>
</dbReference>
<proteinExistence type="predicted"/>
<evidence type="ECO:0000256" key="1">
    <source>
        <dbReference type="SAM" id="Phobius"/>
    </source>
</evidence>
<keyword evidence="3" id="KW-0418">Kinase</keyword>
<keyword evidence="3" id="KW-0808">Transferase</keyword>
<gene>
    <name evidence="3" type="ORF">FW778_18095</name>
</gene>
<dbReference type="InterPro" id="IPR050640">
    <property type="entry name" value="Bact_2-comp_sensor_kinase"/>
</dbReference>
<name>A0A5J5IGR2_9BACT</name>
<reference evidence="3 4" key="1">
    <citation type="submission" date="2019-09" db="EMBL/GenBank/DDBJ databases">
        <title>Draft genome sequence of Ginsengibacter sp. BR5-29.</title>
        <authorList>
            <person name="Im W.-T."/>
        </authorList>
    </citation>
    <scope>NUCLEOTIDE SEQUENCE [LARGE SCALE GENOMIC DNA]</scope>
    <source>
        <strain evidence="3 4">BR5-29</strain>
    </source>
</reference>
<feature type="transmembrane region" description="Helical" evidence="1">
    <location>
        <begin position="40"/>
        <end position="61"/>
    </location>
</feature>
<feature type="transmembrane region" description="Helical" evidence="1">
    <location>
        <begin position="17"/>
        <end position="34"/>
    </location>
</feature>
<dbReference type="Proteomes" id="UP000326903">
    <property type="component" value="Unassembled WGS sequence"/>
</dbReference>
<keyword evidence="1" id="KW-0472">Membrane</keyword>
<dbReference type="PANTHER" id="PTHR34220:SF7">
    <property type="entry name" value="SENSOR HISTIDINE KINASE YPDA"/>
    <property type="match status" value="1"/>
</dbReference>
<protein>
    <submittedName>
        <fullName evidence="3">Histidine kinase</fullName>
    </submittedName>
</protein>
<dbReference type="AlphaFoldDB" id="A0A5J5IGR2"/>
<keyword evidence="4" id="KW-1185">Reference proteome</keyword>
<accession>A0A5J5IGR2</accession>
<dbReference type="EMBL" id="VYQF01000007">
    <property type="protein sequence ID" value="KAA9036531.1"/>
    <property type="molecule type" value="Genomic_DNA"/>
</dbReference>
<dbReference type="Pfam" id="PF06580">
    <property type="entry name" value="His_kinase"/>
    <property type="match status" value="1"/>
</dbReference>